<feature type="transmembrane region" description="Helical" evidence="2">
    <location>
        <begin position="635"/>
        <end position="660"/>
    </location>
</feature>
<comment type="caution">
    <text evidence="3">The sequence shown here is derived from an EMBL/GenBank/DDBJ whole genome shotgun (WGS) entry which is preliminary data.</text>
</comment>
<feature type="transmembrane region" description="Helical" evidence="2">
    <location>
        <begin position="62"/>
        <end position="91"/>
    </location>
</feature>
<dbReference type="EMBL" id="MPDP01000322">
    <property type="protein sequence ID" value="KAK1445461.1"/>
    <property type="molecule type" value="Genomic_DNA"/>
</dbReference>
<sequence>MSNYIKITDVELTDRPSGGAPRQAQKLARNGAAPGASASSEQQSTHEVRTKRWWSRMGKKGWLILALGMVVIIISCTALALLWNGAVIAVSGKEPTELWKAVVFNDWAPTVITICSAAIRTSMMLQVGLITAAISALMLESSRVSLADAAVVSIERAASTGPFAIFFPAARQGNNLPGLYHLLFVIAALGIMVTSTFFSTILLSDFRTLSISGPATNITVSVAFRNDGTELRGSGVSLFKSSPATYWRYGEWDDGGALSGPDIVDTGNVYRALLPSMNATARTTLEYYNGPVIIANSRTFCSAPDFETLEVYNTDSDDLFEVKVDASIPIGKHLEGDTYKDAVFQMRFNCRLARIGGHYEDKSRKPIYDNHLWPLTFCPGRTWDGDGFKGLSEPVKGTEYMFHGILVVNSSQTIYEQSVDVDNLSPVHEKGGVWTSIKDNSSFPLFNASLCFTNVAEPAVYNATMRGQPILQEPEFNWNSIKWNTSSIRRQLGIPRHAARSSTALFTERGIMQLISFTLSSEKKLWWTVSAHGVLMESLSATLETRGWNMLNGAYLGETWSTRSPEHEQEQWTPHSAHVTLFQDILQTTGDLSRAVQAMVARLHQMAYYESENGYNLEYPVTTVSSRSTYIPLRWTGFGIVQGVIALHLVLLLTAMMLFLTRTQASSLGNAWQTVAQVVSPHTKEIVDKADRLMDGEVRERTVSTGADVFSVGIRHSADTSRVEIRPAAGRARRLLGRDRVCRIVTIGAST</sequence>
<dbReference type="Proteomes" id="UP001239213">
    <property type="component" value="Unassembled WGS sequence"/>
</dbReference>
<evidence type="ECO:0000313" key="3">
    <source>
        <dbReference type="EMBL" id="KAK1445461.1"/>
    </source>
</evidence>
<feature type="transmembrane region" description="Helical" evidence="2">
    <location>
        <begin position="179"/>
        <end position="203"/>
    </location>
</feature>
<reference evidence="3" key="1">
    <citation type="submission" date="2016-11" db="EMBL/GenBank/DDBJ databases">
        <title>The genome sequence of Colletotrichum cuscutae.</title>
        <authorList>
            <person name="Baroncelli R."/>
        </authorList>
    </citation>
    <scope>NUCLEOTIDE SEQUENCE</scope>
    <source>
        <strain evidence="3">IMI 304802</strain>
    </source>
</reference>
<protein>
    <submittedName>
        <fullName evidence="3">Uncharacterized protein</fullName>
    </submittedName>
</protein>
<evidence type="ECO:0000256" key="1">
    <source>
        <dbReference type="SAM" id="MobiDB-lite"/>
    </source>
</evidence>
<feature type="region of interest" description="Disordered" evidence="1">
    <location>
        <begin position="13"/>
        <end position="50"/>
    </location>
</feature>
<evidence type="ECO:0000313" key="4">
    <source>
        <dbReference type="Proteomes" id="UP001239213"/>
    </source>
</evidence>
<organism evidence="3 4">
    <name type="scientific">Colletotrichum cuscutae</name>
    <dbReference type="NCBI Taxonomy" id="1209917"/>
    <lineage>
        <taxon>Eukaryota</taxon>
        <taxon>Fungi</taxon>
        <taxon>Dikarya</taxon>
        <taxon>Ascomycota</taxon>
        <taxon>Pezizomycotina</taxon>
        <taxon>Sordariomycetes</taxon>
        <taxon>Hypocreomycetidae</taxon>
        <taxon>Glomerellales</taxon>
        <taxon>Glomerellaceae</taxon>
        <taxon>Colletotrichum</taxon>
        <taxon>Colletotrichum acutatum species complex</taxon>
    </lineage>
</organism>
<gene>
    <name evidence="3" type="ORF">CCUS01_12508</name>
</gene>
<keyword evidence="4" id="KW-1185">Reference proteome</keyword>
<feature type="transmembrane region" description="Helical" evidence="2">
    <location>
        <begin position="111"/>
        <end position="139"/>
    </location>
</feature>
<keyword evidence="2" id="KW-0472">Membrane</keyword>
<proteinExistence type="predicted"/>
<accession>A0AAI9XDU0</accession>
<dbReference type="AlphaFoldDB" id="A0AAI9XDU0"/>
<keyword evidence="2" id="KW-0812">Transmembrane</keyword>
<evidence type="ECO:0000256" key="2">
    <source>
        <dbReference type="SAM" id="Phobius"/>
    </source>
</evidence>
<name>A0AAI9XDU0_9PEZI</name>
<keyword evidence="2" id="KW-1133">Transmembrane helix</keyword>